<evidence type="ECO:0000256" key="3">
    <source>
        <dbReference type="ARBA" id="ARBA00022692"/>
    </source>
</evidence>
<feature type="transmembrane region" description="Helical" evidence="7">
    <location>
        <begin position="149"/>
        <end position="170"/>
    </location>
</feature>
<keyword evidence="9" id="KW-1185">Reference proteome</keyword>
<organism evidence="8 9">
    <name type="scientific">Marasmius crinis-equi</name>
    <dbReference type="NCBI Taxonomy" id="585013"/>
    <lineage>
        <taxon>Eukaryota</taxon>
        <taxon>Fungi</taxon>
        <taxon>Dikarya</taxon>
        <taxon>Basidiomycota</taxon>
        <taxon>Agaricomycotina</taxon>
        <taxon>Agaricomycetes</taxon>
        <taxon>Agaricomycetidae</taxon>
        <taxon>Agaricales</taxon>
        <taxon>Marasmiineae</taxon>
        <taxon>Marasmiaceae</taxon>
        <taxon>Marasmius</taxon>
    </lineage>
</organism>
<name>A0ABR3G0V7_9AGAR</name>
<feature type="transmembrane region" description="Helical" evidence="7">
    <location>
        <begin position="30"/>
        <end position="55"/>
    </location>
</feature>
<evidence type="ECO:0000256" key="4">
    <source>
        <dbReference type="ARBA" id="ARBA00022801"/>
    </source>
</evidence>
<protein>
    <submittedName>
        <fullName evidence="8">Alkaline ceramidase ydc1</fullName>
    </submittedName>
</protein>
<dbReference type="InterPro" id="IPR008901">
    <property type="entry name" value="ACER"/>
</dbReference>
<evidence type="ECO:0000256" key="1">
    <source>
        <dbReference type="ARBA" id="ARBA00004141"/>
    </source>
</evidence>
<keyword evidence="6 7" id="KW-0472">Membrane</keyword>
<dbReference type="EMBL" id="JBAHYK010000017">
    <property type="protein sequence ID" value="KAL0581055.1"/>
    <property type="molecule type" value="Genomic_DNA"/>
</dbReference>
<dbReference type="Proteomes" id="UP001465976">
    <property type="component" value="Unassembled WGS sequence"/>
</dbReference>
<proteinExistence type="inferred from homology"/>
<feature type="transmembrane region" description="Helical" evidence="7">
    <location>
        <begin position="67"/>
        <end position="85"/>
    </location>
</feature>
<dbReference type="PANTHER" id="PTHR46187">
    <property type="entry name" value="ALKALINE CERAMIDASE 3"/>
    <property type="match status" value="1"/>
</dbReference>
<comment type="caution">
    <text evidence="8">The sequence shown here is derived from an EMBL/GenBank/DDBJ whole genome shotgun (WGS) entry which is preliminary data.</text>
</comment>
<dbReference type="Pfam" id="PF05875">
    <property type="entry name" value="Ceramidase"/>
    <property type="match status" value="1"/>
</dbReference>
<evidence type="ECO:0000256" key="5">
    <source>
        <dbReference type="ARBA" id="ARBA00022989"/>
    </source>
</evidence>
<accession>A0ABR3G0V7</accession>
<evidence type="ECO:0000256" key="6">
    <source>
        <dbReference type="ARBA" id="ARBA00023136"/>
    </source>
</evidence>
<keyword evidence="5 7" id="KW-1133">Transmembrane helix</keyword>
<feature type="transmembrane region" description="Helical" evidence="7">
    <location>
        <begin position="190"/>
        <end position="207"/>
    </location>
</feature>
<dbReference type="PANTHER" id="PTHR46187:SF3">
    <property type="entry name" value="ALKALINE CERAMIDASE 3"/>
    <property type="match status" value="1"/>
</dbReference>
<gene>
    <name evidence="8" type="primary">YDC1_2</name>
    <name evidence="8" type="ORF">V5O48_000948</name>
</gene>
<sequence length="254" mass="29137">MHSIVESVSSPGFFGPVTATLDWCEANYQFSYYIAEIANTFSNLVTVYCALFGAFNMFREQLPNRFLVGYLGFALVGLGSFAFHATLLYEAQLADELPMIYVSSMSLWLLYDRAQGFSTRSLRTQMHVALLITFDVLFTWAYSIYRNPIFHQIVFAILMVTSVLRVIYLLRVSPVGDRIPEEKRRVINKWFIIGAATFAFGFLIWNLDNIYCDLLIKLKAYVGHPIAFLLEGHAWWHILTALGTYYMIFGVSYL</sequence>
<reference evidence="8 9" key="1">
    <citation type="submission" date="2024-02" db="EMBL/GenBank/DDBJ databases">
        <title>A draft genome for the cacao thread blight pathogen Marasmius crinis-equi.</title>
        <authorList>
            <person name="Cohen S.P."/>
            <person name="Baruah I.K."/>
            <person name="Amoako-Attah I."/>
            <person name="Bukari Y."/>
            <person name="Meinhardt L.W."/>
            <person name="Bailey B.A."/>
        </authorList>
    </citation>
    <scope>NUCLEOTIDE SEQUENCE [LARGE SCALE GENOMIC DNA]</scope>
    <source>
        <strain evidence="8 9">GH-76</strain>
    </source>
</reference>
<keyword evidence="3 7" id="KW-0812">Transmembrane</keyword>
<feature type="transmembrane region" description="Helical" evidence="7">
    <location>
        <begin position="234"/>
        <end position="253"/>
    </location>
</feature>
<evidence type="ECO:0000256" key="7">
    <source>
        <dbReference type="SAM" id="Phobius"/>
    </source>
</evidence>
<comment type="subcellular location">
    <subcellularLocation>
        <location evidence="1">Membrane</location>
        <topology evidence="1">Multi-pass membrane protein</topology>
    </subcellularLocation>
</comment>
<comment type="similarity">
    <text evidence="2">Belongs to the alkaline ceramidase family.</text>
</comment>
<evidence type="ECO:0000313" key="8">
    <source>
        <dbReference type="EMBL" id="KAL0581055.1"/>
    </source>
</evidence>
<evidence type="ECO:0000313" key="9">
    <source>
        <dbReference type="Proteomes" id="UP001465976"/>
    </source>
</evidence>
<keyword evidence="4" id="KW-0378">Hydrolase</keyword>
<evidence type="ECO:0000256" key="2">
    <source>
        <dbReference type="ARBA" id="ARBA00009780"/>
    </source>
</evidence>